<keyword evidence="3" id="KW-0812">Transmembrane</keyword>
<dbReference type="PANTHER" id="PTHR30203:SF32">
    <property type="entry name" value="CATION EFFLUX SYSTEM PROTEIN CUSC"/>
    <property type="match status" value="1"/>
</dbReference>
<dbReference type="NCBIfam" id="TIGR01845">
    <property type="entry name" value="outer_NodT"/>
    <property type="match status" value="1"/>
</dbReference>
<keyword evidence="3 6" id="KW-0449">Lipoprotein</keyword>
<dbReference type="EMBL" id="QRAP01000001">
    <property type="protein sequence ID" value="RDK97335.1"/>
    <property type="molecule type" value="Genomic_DNA"/>
</dbReference>
<comment type="similarity">
    <text evidence="2 3">Belongs to the outer membrane factor (OMF) (TC 1.B.17) family.</text>
</comment>
<organism evidence="6 7">
    <name type="scientific">Enterobacillus tribolii</name>
    <dbReference type="NCBI Taxonomy" id="1487935"/>
    <lineage>
        <taxon>Bacteria</taxon>
        <taxon>Pseudomonadati</taxon>
        <taxon>Pseudomonadota</taxon>
        <taxon>Gammaproteobacteria</taxon>
        <taxon>Enterobacterales</taxon>
        <taxon>Hafniaceae</taxon>
        <taxon>Enterobacillus</taxon>
    </lineage>
</organism>
<dbReference type="OrthoDB" id="9770517at2"/>
<feature type="coiled-coil region" evidence="4">
    <location>
        <begin position="211"/>
        <end position="245"/>
    </location>
</feature>
<sequence>MKRLLLPGFAVLLNGCSSLTLSEYQRPVLSYPPAWQQHTSGTAYLRDSGQWWRQFNDPMLSSNIERALISNNDLILAGMRLKQALLDVKLSNGTLTPDVSASGSASNAKSLKTGDPSSERYSASLSLSYELDLWGKLASTRSQAQWSANATAQDLQNTARLLIGSVAGLHWRLAQYNQKIRQLQEIQRLNEQVLKLTGSQYQAGKVGQEDVLQAEQTIVNQRLQLASLQTEREKARHALAILLDLPAGTAVPESTTTKEVSPLTISLSQPLAIIARRPDVQAAEWRLRAALAGSDVARLNFYPTLSLQAVLDTGASVFSQWFSAPSRTLGTQLGLPFLQWNTVQATVGRSALDVQQAAITFRSSVNSALSEVADANVERESLWKQYQTLQRNQSIDTRRSAIARSKYQAGEQSLTYLLNAMAQEFNNEINLTQAGYQYLNATLTLCLAMGYGNT</sequence>
<dbReference type="GO" id="GO:0009279">
    <property type="term" value="C:cell outer membrane"/>
    <property type="evidence" value="ECO:0007669"/>
    <property type="project" value="UniProtKB-SubCell"/>
</dbReference>
<gene>
    <name evidence="6" type="ORF">C8D90_101783</name>
</gene>
<dbReference type="InterPro" id="IPR010131">
    <property type="entry name" value="MdtP/NodT-like"/>
</dbReference>
<dbReference type="Pfam" id="PF02321">
    <property type="entry name" value="OEP"/>
    <property type="match status" value="2"/>
</dbReference>
<keyword evidence="3" id="KW-1134">Transmembrane beta strand</keyword>
<evidence type="ECO:0000256" key="5">
    <source>
        <dbReference type="SAM" id="MobiDB-lite"/>
    </source>
</evidence>
<accession>A0A370R5C8</accession>
<protein>
    <submittedName>
        <fullName evidence="6">NodT family efflux transporter outer membrane factor (OMF) lipoprotein</fullName>
    </submittedName>
</protein>
<reference evidence="6 7" key="1">
    <citation type="submission" date="2018-07" db="EMBL/GenBank/DDBJ databases">
        <title>Genomic Encyclopedia of Type Strains, Phase IV (KMG-IV): sequencing the most valuable type-strain genomes for metagenomic binning, comparative biology and taxonomic classification.</title>
        <authorList>
            <person name="Goeker M."/>
        </authorList>
    </citation>
    <scope>NUCLEOTIDE SEQUENCE [LARGE SCALE GENOMIC DNA]</scope>
    <source>
        <strain evidence="6 7">DSM 103736</strain>
    </source>
</reference>
<keyword evidence="7" id="KW-1185">Reference proteome</keyword>
<dbReference type="Gene3D" id="1.20.1600.10">
    <property type="entry name" value="Outer membrane efflux proteins (OEP)"/>
    <property type="match status" value="1"/>
</dbReference>
<comment type="subcellular location">
    <subcellularLocation>
        <location evidence="1 3">Cell outer membrane</location>
        <topology evidence="1 3">Lipid-anchor</topology>
    </subcellularLocation>
</comment>
<name>A0A370R5C8_9GAMM</name>
<keyword evidence="3" id="KW-0472">Membrane</keyword>
<dbReference type="InterPro" id="IPR003423">
    <property type="entry name" value="OMP_efflux"/>
</dbReference>
<evidence type="ECO:0000256" key="1">
    <source>
        <dbReference type="ARBA" id="ARBA00004459"/>
    </source>
</evidence>
<dbReference type="Gene3D" id="2.20.200.10">
    <property type="entry name" value="Outer membrane efflux proteins (OEP)"/>
    <property type="match status" value="1"/>
</dbReference>
<proteinExistence type="inferred from homology"/>
<dbReference type="AlphaFoldDB" id="A0A370R5C8"/>
<keyword evidence="3" id="KW-0564">Palmitate</keyword>
<dbReference type="GO" id="GO:0015562">
    <property type="term" value="F:efflux transmembrane transporter activity"/>
    <property type="evidence" value="ECO:0007669"/>
    <property type="project" value="InterPro"/>
</dbReference>
<evidence type="ECO:0000313" key="6">
    <source>
        <dbReference type="EMBL" id="RDK97335.1"/>
    </source>
</evidence>
<feature type="compositionally biased region" description="Polar residues" evidence="5">
    <location>
        <begin position="99"/>
        <end position="110"/>
    </location>
</feature>
<evidence type="ECO:0000313" key="7">
    <source>
        <dbReference type="Proteomes" id="UP000254848"/>
    </source>
</evidence>
<dbReference type="PANTHER" id="PTHR30203">
    <property type="entry name" value="OUTER MEMBRANE CATION EFFLUX PROTEIN"/>
    <property type="match status" value="1"/>
</dbReference>
<dbReference type="Proteomes" id="UP000254848">
    <property type="component" value="Unassembled WGS sequence"/>
</dbReference>
<dbReference type="RefSeq" id="WP_115457062.1">
    <property type="nucleotide sequence ID" value="NZ_QRAP01000001.1"/>
</dbReference>
<evidence type="ECO:0000256" key="3">
    <source>
        <dbReference type="RuleBase" id="RU362097"/>
    </source>
</evidence>
<feature type="region of interest" description="Disordered" evidence="5">
    <location>
        <begin position="99"/>
        <end position="119"/>
    </location>
</feature>
<keyword evidence="4" id="KW-0175">Coiled coil</keyword>
<dbReference type="SUPFAM" id="SSF56954">
    <property type="entry name" value="Outer membrane efflux proteins (OEP)"/>
    <property type="match status" value="1"/>
</dbReference>
<comment type="caution">
    <text evidence="6">The sequence shown here is derived from an EMBL/GenBank/DDBJ whole genome shotgun (WGS) entry which is preliminary data.</text>
</comment>
<evidence type="ECO:0000256" key="2">
    <source>
        <dbReference type="ARBA" id="ARBA00007613"/>
    </source>
</evidence>
<evidence type="ECO:0000256" key="4">
    <source>
        <dbReference type="SAM" id="Coils"/>
    </source>
</evidence>